<dbReference type="SUPFAM" id="SSF54373">
    <property type="entry name" value="FAD-linked reductases, C-terminal domain"/>
    <property type="match status" value="1"/>
</dbReference>
<dbReference type="InterPro" id="IPR036188">
    <property type="entry name" value="FAD/NAD-bd_sf"/>
</dbReference>
<evidence type="ECO:0000256" key="2">
    <source>
        <dbReference type="ARBA" id="ARBA00023033"/>
    </source>
</evidence>
<dbReference type="InterPro" id="IPR002938">
    <property type="entry name" value="FAD-bd"/>
</dbReference>
<keyword evidence="1" id="KW-0560">Oxidoreductase</keyword>
<dbReference type="InterPro" id="IPR050493">
    <property type="entry name" value="FAD-dep_Monooxygenase_BioMet"/>
</dbReference>
<dbReference type="GO" id="GO:0071949">
    <property type="term" value="F:FAD binding"/>
    <property type="evidence" value="ECO:0007669"/>
    <property type="project" value="InterPro"/>
</dbReference>
<evidence type="ECO:0000259" key="3">
    <source>
        <dbReference type="Pfam" id="PF01494"/>
    </source>
</evidence>
<gene>
    <name evidence="4" type="ORF">SAMN05444171_2312</name>
</gene>
<dbReference type="OrthoDB" id="5499180at2"/>
<dbReference type="EMBL" id="FNTI01000001">
    <property type="protein sequence ID" value="SEC80970.1"/>
    <property type="molecule type" value="Genomic_DNA"/>
</dbReference>
<evidence type="ECO:0000313" key="4">
    <source>
        <dbReference type="EMBL" id="SEC80970.1"/>
    </source>
</evidence>
<dbReference type="Proteomes" id="UP000183208">
    <property type="component" value="Unassembled WGS sequence"/>
</dbReference>
<evidence type="ECO:0000256" key="1">
    <source>
        <dbReference type="ARBA" id="ARBA00023002"/>
    </source>
</evidence>
<dbReference type="NCBIfam" id="NF005720">
    <property type="entry name" value="PRK07538.1"/>
    <property type="match status" value="1"/>
</dbReference>
<feature type="domain" description="FAD-binding" evidence="3">
    <location>
        <begin position="3"/>
        <end position="355"/>
    </location>
</feature>
<accession>A0A1M6WDY3</accession>
<dbReference type="GO" id="GO:0004497">
    <property type="term" value="F:monooxygenase activity"/>
    <property type="evidence" value="ECO:0007669"/>
    <property type="project" value="UniProtKB-KW"/>
</dbReference>
<name>A0A1M6WDY3_9BRAD</name>
<protein>
    <submittedName>
        <fullName evidence="4">2-polyprenyl-6-methoxyphenol hydroxylase</fullName>
    </submittedName>
</protein>
<dbReference type="Gene3D" id="3.30.9.30">
    <property type="match status" value="1"/>
</dbReference>
<dbReference type="SUPFAM" id="SSF51905">
    <property type="entry name" value="FAD/NAD(P)-binding domain"/>
    <property type="match status" value="1"/>
</dbReference>
<dbReference type="AlphaFoldDB" id="A0A1M6WDY3"/>
<dbReference type="PANTHER" id="PTHR13789">
    <property type="entry name" value="MONOOXYGENASE"/>
    <property type="match status" value="1"/>
</dbReference>
<evidence type="ECO:0000313" key="5">
    <source>
        <dbReference type="Proteomes" id="UP000183208"/>
    </source>
</evidence>
<dbReference type="Gene3D" id="3.50.50.60">
    <property type="entry name" value="FAD/NAD(P)-binding domain"/>
    <property type="match status" value="1"/>
</dbReference>
<proteinExistence type="predicted"/>
<organism evidence="4 5">
    <name type="scientific">Bradyrhizobium lablabi</name>
    <dbReference type="NCBI Taxonomy" id="722472"/>
    <lineage>
        <taxon>Bacteria</taxon>
        <taxon>Pseudomonadati</taxon>
        <taxon>Pseudomonadota</taxon>
        <taxon>Alphaproteobacteria</taxon>
        <taxon>Hyphomicrobiales</taxon>
        <taxon>Nitrobacteraceae</taxon>
        <taxon>Bradyrhizobium</taxon>
    </lineage>
</organism>
<dbReference type="PRINTS" id="PR00420">
    <property type="entry name" value="RNGMNOXGNASE"/>
</dbReference>
<sequence>MDEVIIVGAGIGGLTLGLALHQAGIPCRIFESAAEIKAVGVGINLLPHATKELAALGLERALAQVAIATTDATFFNRFGQLIYQEPLGRMAGYDHPQFSIHRGDLQRVLLDAFVARAGGDRLLTNQHCVGVAQDAAGVAVTFCDGPGGSNRSTVHGRAAIACDGINSAVRKQFYPDEGEPRYSGINMWRGVTPWKPMLSGASMVRAGWMSHGKMVIYPIRPAGADGKQLINWVAEIETPVYRKRDWNRSGSLDDFIGAFSDWQFEWLDVPAFIRAADHVLEFPMVDQDPLPRWSFGRITLLGDAAHPMVPRGSNGAGQAILDARALTTALREHADPVAALAAYESQRLEATTRIVLTNRTNPPDAILREVFERTGDQPFKTIEDVISREELVGLSEGYKRIAGYSKEALRG</sequence>
<dbReference type="RefSeq" id="WP_074819014.1">
    <property type="nucleotide sequence ID" value="NZ_FNTI01000001.1"/>
</dbReference>
<dbReference type="PANTHER" id="PTHR13789:SF268">
    <property type="entry name" value="5-METHYLPHENAZINE-1-CARBOXYLATE 1-MONOOXYGENASE"/>
    <property type="match status" value="1"/>
</dbReference>
<dbReference type="Pfam" id="PF01494">
    <property type="entry name" value="FAD_binding_3"/>
    <property type="match status" value="1"/>
</dbReference>
<reference evidence="4 5" key="1">
    <citation type="submission" date="2016-10" db="EMBL/GenBank/DDBJ databases">
        <authorList>
            <person name="de Groot N.N."/>
        </authorList>
    </citation>
    <scope>NUCLEOTIDE SEQUENCE [LARGE SCALE GENOMIC DNA]</scope>
    <source>
        <strain evidence="4 5">GAS522</strain>
    </source>
</reference>
<keyword evidence="2" id="KW-0503">Monooxygenase</keyword>